<organism evidence="1 2">
    <name type="scientific">Clonorchis sinensis</name>
    <name type="common">Chinese liver fluke</name>
    <dbReference type="NCBI Taxonomy" id="79923"/>
    <lineage>
        <taxon>Eukaryota</taxon>
        <taxon>Metazoa</taxon>
        <taxon>Spiralia</taxon>
        <taxon>Lophotrochozoa</taxon>
        <taxon>Platyhelminthes</taxon>
        <taxon>Trematoda</taxon>
        <taxon>Digenea</taxon>
        <taxon>Opisthorchiida</taxon>
        <taxon>Opisthorchiata</taxon>
        <taxon>Opisthorchiidae</taxon>
        <taxon>Clonorchis</taxon>
    </lineage>
</organism>
<dbReference type="EMBL" id="NIRI02000056">
    <property type="protein sequence ID" value="KAG5442703.1"/>
    <property type="molecule type" value="Genomic_DNA"/>
</dbReference>
<evidence type="ECO:0000313" key="1">
    <source>
        <dbReference type="EMBL" id="KAG5442703.1"/>
    </source>
</evidence>
<protein>
    <submittedName>
        <fullName evidence="1">Uncharacterized protein</fullName>
    </submittedName>
</protein>
<gene>
    <name evidence="1" type="ORF">CSKR_108010</name>
</gene>
<sequence length="192" mass="21828">MSSQTQRDHQNVVPPESKGDCKLLSQAQFVFFIRNTRIGSTFYREVRVKCSGCDKGLRKSKTSVVCFARIKHALSSQFNASRFFTKEVSSRPNFANRWSSFSDCCREHNYLLVTVLGSETVKWLESKFTDRSVRRSNPSAALRLPLSRFGQHGSIPALVLPSSGMCLVAVYFKGSMRAEILRDFSRRGQDWV</sequence>
<evidence type="ECO:0000313" key="2">
    <source>
        <dbReference type="Proteomes" id="UP000286415"/>
    </source>
</evidence>
<keyword evidence="2" id="KW-1185">Reference proteome</keyword>
<dbReference type="Proteomes" id="UP000286415">
    <property type="component" value="Unassembled WGS sequence"/>
</dbReference>
<reference evidence="1 2" key="1">
    <citation type="journal article" date="2018" name="Biotechnol. Adv.">
        <title>Improved genomic resources and new bioinformatic workflow for the carcinogenic parasite Clonorchis sinensis: Biotechnological implications.</title>
        <authorList>
            <person name="Wang D."/>
            <person name="Korhonen P.K."/>
            <person name="Gasser R.B."/>
            <person name="Young N.D."/>
        </authorList>
    </citation>
    <scope>NUCLEOTIDE SEQUENCE [LARGE SCALE GENOMIC DNA]</scope>
    <source>
        <strain evidence="1">Cs-k2</strain>
    </source>
</reference>
<dbReference type="OrthoDB" id="10051416at2759"/>
<accession>A0A419Q6E7</accession>
<reference evidence="1 2" key="2">
    <citation type="journal article" date="2021" name="Genomics">
        <title>High-quality reference genome for Clonorchis sinensis.</title>
        <authorList>
            <person name="Young N.D."/>
            <person name="Stroehlein A.J."/>
            <person name="Kinkar L."/>
            <person name="Wang T."/>
            <person name="Sohn W.M."/>
            <person name="Chang B.C.H."/>
            <person name="Kaur P."/>
            <person name="Weisz D."/>
            <person name="Dudchenko O."/>
            <person name="Aiden E.L."/>
            <person name="Korhonen P.K."/>
            <person name="Gasser R.B."/>
        </authorList>
    </citation>
    <scope>NUCLEOTIDE SEQUENCE [LARGE SCALE GENOMIC DNA]</scope>
    <source>
        <strain evidence="1">Cs-k2</strain>
    </source>
</reference>
<comment type="caution">
    <text evidence="1">The sequence shown here is derived from an EMBL/GenBank/DDBJ whole genome shotgun (WGS) entry which is preliminary data.</text>
</comment>
<proteinExistence type="predicted"/>
<name>A0A419Q6E7_CLOSI</name>
<dbReference type="AlphaFoldDB" id="A0A419Q6E7"/>
<dbReference type="InParanoid" id="A0A419Q6E7"/>